<evidence type="ECO:0000256" key="1">
    <source>
        <dbReference type="SAM" id="Phobius"/>
    </source>
</evidence>
<feature type="transmembrane region" description="Helical" evidence="1">
    <location>
        <begin position="292"/>
        <end position="315"/>
    </location>
</feature>
<protein>
    <submittedName>
        <fullName evidence="2">Uncharacterized protein</fullName>
    </submittedName>
</protein>
<name>A0A0L6UNL7_9BASI</name>
<feature type="transmembrane region" description="Helical" evidence="1">
    <location>
        <begin position="231"/>
        <end position="254"/>
    </location>
</feature>
<dbReference type="EMBL" id="LAVV01010195">
    <property type="protein sequence ID" value="KNZ49410.1"/>
    <property type="molecule type" value="Genomic_DNA"/>
</dbReference>
<keyword evidence="1" id="KW-1133">Transmembrane helix</keyword>
<proteinExistence type="predicted"/>
<evidence type="ECO:0000313" key="2">
    <source>
        <dbReference type="EMBL" id="KNZ49410.1"/>
    </source>
</evidence>
<evidence type="ECO:0000313" key="3">
    <source>
        <dbReference type="Proteomes" id="UP000037035"/>
    </source>
</evidence>
<dbReference type="Proteomes" id="UP000037035">
    <property type="component" value="Unassembled WGS sequence"/>
</dbReference>
<keyword evidence="1" id="KW-0812">Transmembrane</keyword>
<keyword evidence="3" id="KW-1185">Reference proteome</keyword>
<gene>
    <name evidence="2" type="ORF">VP01_5027g1</name>
</gene>
<organism evidence="2 3">
    <name type="scientific">Puccinia sorghi</name>
    <dbReference type="NCBI Taxonomy" id="27349"/>
    <lineage>
        <taxon>Eukaryota</taxon>
        <taxon>Fungi</taxon>
        <taxon>Dikarya</taxon>
        <taxon>Basidiomycota</taxon>
        <taxon>Pucciniomycotina</taxon>
        <taxon>Pucciniomycetes</taxon>
        <taxon>Pucciniales</taxon>
        <taxon>Pucciniaceae</taxon>
        <taxon>Puccinia</taxon>
    </lineage>
</organism>
<sequence>MSVLLFRRLLMIKYKIQREAKLWVNKCLVIIGLNRQVKIKVSWNSGQGRFTGTVKNKLVQLRIEKKICWNSSDNMSIKDWKIVILTKFHVLCHMTHIIICAKLLNFSLYQNHNKVKSYHLMVFLLHIINCCISLYNHSSPCHTPTKNHTVPNPLNSIGKFNPSSWKVPYSFFRRNHQAKNKAKMYTLPSYVQRGPFVPSKAMCAHCLHFGPFIRNFIIMTYNPFYFPESTAAMKIILCSPSVLLFIKTFTLRIYPNFDSWDTMLVLLDRFIPVPSLNLFSLSITILNTSMCVFLLLTFVSSLGTVIYFVLSYFILSNLPSETTLHSITCRNGPDFWGAEAQEMDYYCSCLPHPMEELCKPNPLMIGQLGQEIGTKKAFVPFLERLSGKRMKEPICAMSFYGWFGTSISVSNGKVKVISYSKNC</sequence>
<keyword evidence="1" id="KW-0472">Membrane</keyword>
<dbReference type="AlphaFoldDB" id="A0A0L6UNL7"/>
<comment type="caution">
    <text evidence="2">The sequence shown here is derived from an EMBL/GenBank/DDBJ whole genome shotgun (WGS) entry which is preliminary data.</text>
</comment>
<reference evidence="2 3" key="1">
    <citation type="submission" date="2015-08" db="EMBL/GenBank/DDBJ databases">
        <title>Next Generation Sequencing and Analysis of the Genome of Puccinia sorghi L Schw, the Causal Agent of Maize Common Rust.</title>
        <authorList>
            <person name="Rochi L."/>
            <person name="Burguener G."/>
            <person name="Darino M."/>
            <person name="Turjanski A."/>
            <person name="Kreff E."/>
            <person name="Dieguez M.J."/>
            <person name="Sacco F."/>
        </authorList>
    </citation>
    <scope>NUCLEOTIDE SEQUENCE [LARGE SCALE GENOMIC DNA]</scope>
    <source>
        <strain evidence="2 3">RO10H11247</strain>
    </source>
</reference>
<accession>A0A0L6UNL7</accession>
<dbReference type="VEuPathDB" id="FungiDB:VP01_5027g1"/>